<keyword evidence="3" id="KW-0067">ATP-binding</keyword>
<dbReference type="Gene3D" id="2.60.34.10">
    <property type="entry name" value="Substrate Binding Domain Of DNAk, Chain A, domain 1"/>
    <property type="match status" value="1"/>
</dbReference>
<dbReference type="Gene3D" id="3.90.640.10">
    <property type="entry name" value="Actin, Chain A, domain 4"/>
    <property type="match status" value="1"/>
</dbReference>
<accession>A0A7R9KKM6</accession>
<dbReference type="EMBL" id="CAJPIZ010002549">
    <property type="protein sequence ID" value="CAG2105194.1"/>
    <property type="molecule type" value="Genomic_DNA"/>
</dbReference>
<dbReference type="InterPro" id="IPR018181">
    <property type="entry name" value="Heat_shock_70_CS"/>
</dbReference>
<dbReference type="PRINTS" id="PR00301">
    <property type="entry name" value="HEATSHOCK70"/>
</dbReference>
<keyword evidence="2" id="KW-0547">Nucleotide-binding</keyword>
<name>A0A7R9KKM6_9ACAR</name>
<dbReference type="EMBL" id="OC857124">
    <property type="protein sequence ID" value="CAD7624764.1"/>
    <property type="molecule type" value="Genomic_DNA"/>
</dbReference>
<gene>
    <name evidence="4" type="ORF">OSB1V03_LOCUS5205</name>
</gene>
<evidence type="ECO:0000313" key="4">
    <source>
        <dbReference type="EMBL" id="CAD7624764.1"/>
    </source>
</evidence>
<reference evidence="4" key="1">
    <citation type="submission" date="2020-11" db="EMBL/GenBank/DDBJ databases">
        <authorList>
            <person name="Tran Van P."/>
        </authorList>
    </citation>
    <scope>NUCLEOTIDE SEQUENCE</scope>
</reference>
<dbReference type="InterPro" id="IPR013126">
    <property type="entry name" value="Hsp_70_fam"/>
</dbReference>
<evidence type="ECO:0000313" key="5">
    <source>
        <dbReference type="Proteomes" id="UP000759131"/>
    </source>
</evidence>
<dbReference type="SUPFAM" id="SSF53067">
    <property type="entry name" value="Actin-like ATPase domain"/>
    <property type="match status" value="1"/>
</dbReference>
<comment type="similarity">
    <text evidence="1">Belongs to the heat shock protein 70 family.</text>
</comment>
<protein>
    <recommendedName>
        <fullName evidence="6">Heat shock protein 70</fullName>
    </recommendedName>
</protein>
<organism evidence="4">
    <name type="scientific">Medioppia subpectinata</name>
    <dbReference type="NCBI Taxonomy" id="1979941"/>
    <lineage>
        <taxon>Eukaryota</taxon>
        <taxon>Metazoa</taxon>
        <taxon>Ecdysozoa</taxon>
        <taxon>Arthropoda</taxon>
        <taxon>Chelicerata</taxon>
        <taxon>Arachnida</taxon>
        <taxon>Acari</taxon>
        <taxon>Acariformes</taxon>
        <taxon>Sarcoptiformes</taxon>
        <taxon>Oribatida</taxon>
        <taxon>Brachypylina</taxon>
        <taxon>Oppioidea</taxon>
        <taxon>Oppiidae</taxon>
        <taxon>Medioppia</taxon>
    </lineage>
</organism>
<dbReference type="GO" id="GO:0140662">
    <property type="term" value="F:ATP-dependent protein folding chaperone"/>
    <property type="evidence" value="ECO:0007669"/>
    <property type="project" value="InterPro"/>
</dbReference>
<dbReference type="InterPro" id="IPR043129">
    <property type="entry name" value="ATPase_NBD"/>
</dbReference>
<dbReference type="PANTHER" id="PTHR19375">
    <property type="entry name" value="HEAT SHOCK PROTEIN 70KDA"/>
    <property type="match status" value="1"/>
</dbReference>
<evidence type="ECO:0000256" key="2">
    <source>
        <dbReference type="ARBA" id="ARBA00022741"/>
    </source>
</evidence>
<evidence type="ECO:0000256" key="1">
    <source>
        <dbReference type="ARBA" id="ARBA00007381"/>
    </source>
</evidence>
<dbReference type="PROSITE" id="PS01036">
    <property type="entry name" value="HSP70_3"/>
    <property type="match status" value="1"/>
</dbReference>
<sequence length="228" mass="24792">MNVEITRRQFNDMCEHLFARTMACVNDVMGKAGKTPRDIDDVILVGGSTRIPYVQEMLAEFFDKEPCHTVHPDLAVAEGAAIQAAILNGNQAQQLGNLRVRDVTPFTLGVRGQGDTMSPIIVAQSPIPCSKAKVYRTVKEFQTDIDVVVYEGEDPVASANRQLGTFTVAGLPPLPAGRATIKVVFDLNDDGILNVRAVDPITGQAIAGIEVVEHKGRLTEQELRERAV</sequence>
<proteinExistence type="inferred from homology"/>
<dbReference type="SUPFAM" id="SSF100920">
    <property type="entry name" value="Heat shock protein 70kD (HSP70), peptide-binding domain"/>
    <property type="match status" value="1"/>
</dbReference>
<evidence type="ECO:0000256" key="3">
    <source>
        <dbReference type="ARBA" id="ARBA00022840"/>
    </source>
</evidence>
<dbReference type="Pfam" id="PF00012">
    <property type="entry name" value="HSP70"/>
    <property type="match status" value="1"/>
</dbReference>
<dbReference type="Gene3D" id="3.30.420.40">
    <property type="match status" value="2"/>
</dbReference>
<dbReference type="GO" id="GO:0005524">
    <property type="term" value="F:ATP binding"/>
    <property type="evidence" value="ECO:0007669"/>
    <property type="project" value="UniProtKB-KW"/>
</dbReference>
<evidence type="ECO:0008006" key="6">
    <source>
        <dbReference type="Google" id="ProtNLM"/>
    </source>
</evidence>
<dbReference type="InterPro" id="IPR029047">
    <property type="entry name" value="HSP70_peptide-bd_sf"/>
</dbReference>
<dbReference type="Proteomes" id="UP000759131">
    <property type="component" value="Unassembled WGS sequence"/>
</dbReference>
<keyword evidence="5" id="KW-1185">Reference proteome</keyword>
<dbReference type="OrthoDB" id="5835829at2759"/>
<dbReference type="AlphaFoldDB" id="A0A7R9KKM6"/>